<evidence type="ECO:0000256" key="3">
    <source>
        <dbReference type="SAM" id="Phobius"/>
    </source>
</evidence>
<dbReference type="GeneID" id="18919655"/>
<accession>K5UR72</accession>
<reference evidence="5 6" key="1">
    <citation type="journal article" date="2012" name="BMC Genomics">
        <title>Comparative genomics of the white-rot fungi, Phanerochaete carnosa and P. chrysosporium, to elucidate the genetic basis of the distinct wood types they colonize.</title>
        <authorList>
            <person name="Suzuki H."/>
            <person name="MacDonald J."/>
            <person name="Syed K."/>
            <person name="Salamov A."/>
            <person name="Hori C."/>
            <person name="Aerts A."/>
            <person name="Henrissat B."/>
            <person name="Wiebenga A."/>
            <person name="vanKuyk P.A."/>
            <person name="Barry K."/>
            <person name="Lindquist E."/>
            <person name="LaButti K."/>
            <person name="Lapidus A."/>
            <person name="Lucas S."/>
            <person name="Coutinho P."/>
            <person name="Gong Y."/>
            <person name="Samejima M."/>
            <person name="Mahadevan R."/>
            <person name="Abou-Zaid M."/>
            <person name="de Vries R.P."/>
            <person name="Igarashi K."/>
            <person name="Yadav J.S."/>
            <person name="Grigoriev I.V."/>
            <person name="Master E.R."/>
        </authorList>
    </citation>
    <scope>NUCLEOTIDE SEQUENCE [LARGE SCALE GENOMIC DNA]</scope>
    <source>
        <strain evidence="5 6">HHB-10118-sp</strain>
    </source>
</reference>
<dbReference type="PANTHER" id="PTHR24096">
    <property type="entry name" value="LONG-CHAIN-FATTY-ACID--COA LIGASE"/>
    <property type="match status" value="1"/>
</dbReference>
<dbReference type="KEGG" id="pco:PHACADRAFT_30879"/>
<keyword evidence="3" id="KW-1133">Transmembrane helix</keyword>
<feature type="transmembrane region" description="Helical" evidence="3">
    <location>
        <begin position="69"/>
        <end position="90"/>
    </location>
</feature>
<evidence type="ECO:0000259" key="4">
    <source>
        <dbReference type="Pfam" id="PF00501"/>
    </source>
</evidence>
<dbReference type="HOGENOM" id="CLU_874664_0_0_1"/>
<feature type="transmembrane region" description="Helical" evidence="3">
    <location>
        <begin position="195"/>
        <end position="214"/>
    </location>
</feature>
<keyword evidence="6" id="KW-1185">Reference proteome</keyword>
<proteinExistence type="inferred from homology"/>
<evidence type="ECO:0000256" key="2">
    <source>
        <dbReference type="ARBA" id="ARBA00022598"/>
    </source>
</evidence>
<gene>
    <name evidence="5" type="ORF">PHACADRAFT_30879</name>
</gene>
<dbReference type="RefSeq" id="XP_007398535.1">
    <property type="nucleotide sequence ID" value="XM_007398473.1"/>
</dbReference>
<dbReference type="InterPro" id="IPR042099">
    <property type="entry name" value="ANL_N_sf"/>
</dbReference>
<keyword evidence="3" id="KW-0812">Transmembrane</keyword>
<name>K5UR72_PHACS</name>
<dbReference type="Gene3D" id="3.40.50.12780">
    <property type="entry name" value="N-terminal domain of ligase-like"/>
    <property type="match status" value="1"/>
</dbReference>
<feature type="domain" description="AMP-dependent synthetase/ligase" evidence="4">
    <location>
        <begin position="19"/>
        <end position="302"/>
    </location>
</feature>
<dbReference type="EMBL" id="JH930475">
    <property type="protein sequence ID" value="EKM52351.1"/>
    <property type="molecule type" value="Genomic_DNA"/>
</dbReference>
<dbReference type="GO" id="GO:0019748">
    <property type="term" value="P:secondary metabolic process"/>
    <property type="evidence" value="ECO:0007669"/>
    <property type="project" value="TreeGrafter"/>
</dbReference>
<dbReference type="GO" id="GO:0016405">
    <property type="term" value="F:CoA-ligase activity"/>
    <property type="evidence" value="ECO:0007669"/>
    <property type="project" value="TreeGrafter"/>
</dbReference>
<dbReference type="InterPro" id="IPR000873">
    <property type="entry name" value="AMP-dep_synth/lig_dom"/>
</dbReference>
<dbReference type="SUPFAM" id="SSF56801">
    <property type="entry name" value="Acetyl-CoA synthetase-like"/>
    <property type="match status" value="1"/>
</dbReference>
<dbReference type="Proteomes" id="UP000008370">
    <property type="component" value="Unassembled WGS sequence"/>
</dbReference>
<dbReference type="Pfam" id="PF00501">
    <property type="entry name" value="AMP-binding"/>
    <property type="match status" value="1"/>
</dbReference>
<feature type="transmembrane region" description="Helical" evidence="3">
    <location>
        <begin position="102"/>
        <end position="124"/>
    </location>
</feature>
<dbReference type="OrthoDB" id="1898221at2759"/>
<dbReference type="InParanoid" id="K5UR72"/>
<sequence>MYSSILPGLYYGFLRKNNGFPPHSRAFIDSVSGQHVTRDITWAQSLLLARGLRAADSAGLLPLHKGSTVLIVCPNSTLYPVVTMALLAFVGHMQAPYIEKRVLLLARQLDLSAFIILQGAWVTLDDLLNVLPDTSSSSIPEDFNSSDAHQTAVIFFSSGASDRHFKAVDLTHHNVTGMLTQIDKAWPHYQPEHNVVLGVVPFFHGIPIVSLLRYNLALFLATINRFQVMQTGLLVPPIFNFLAKHPLVNDFRMALLQYIIIGAARISPAMIGLCTEHFALRGIMLKVSQAYGMSEISGCVSFVPLECLKDGLAVPEDF</sequence>
<organism evidence="5 6">
    <name type="scientific">Phanerochaete carnosa (strain HHB-10118-sp)</name>
    <name type="common">White-rot fungus</name>
    <name type="synonym">Peniophora carnosa</name>
    <dbReference type="NCBI Taxonomy" id="650164"/>
    <lineage>
        <taxon>Eukaryota</taxon>
        <taxon>Fungi</taxon>
        <taxon>Dikarya</taxon>
        <taxon>Basidiomycota</taxon>
        <taxon>Agaricomycotina</taxon>
        <taxon>Agaricomycetes</taxon>
        <taxon>Polyporales</taxon>
        <taxon>Phanerochaetaceae</taxon>
        <taxon>Phanerochaete</taxon>
    </lineage>
</organism>
<dbReference type="AlphaFoldDB" id="K5UR72"/>
<dbReference type="PANTHER" id="PTHR24096:SF149">
    <property type="entry name" value="AMP-BINDING DOMAIN-CONTAINING PROTEIN-RELATED"/>
    <property type="match status" value="1"/>
</dbReference>
<evidence type="ECO:0000313" key="6">
    <source>
        <dbReference type="Proteomes" id="UP000008370"/>
    </source>
</evidence>
<evidence type="ECO:0000313" key="5">
    <source>
        <dbReference type="EMBL" id="EKM52351.1"/>
    </source>
</evidence>
<evidence type="ECO:0000256" key="1">
    <source>
        <dbReference type="ARBA" id="ARBA00006432"/>
    </source>
</evidence>
<dbReference type="STRING" id="650164.K5UR72"/>
<protein>
    <recommendedName>
        <fullName evidence="4">AMP-dependent synthetase/ligase domain-containing protein</fullName>
    </recommendedName>
</protein>
<keyword evidence="2" id="KW-0436">Ligase</keyword>
<keyword evidence="3" id="KW-0472">Membrane</keyword>
<comment type="similarity">
    <text evidence="1">Belongs to the ATP-dependent AMP-binding enzyme family.</text>
</comment>